<proteinExistence type="predicted"/>
<dbReference type="OrthoDB" id="6250051at2759"/>
<dbReference type="Proteomes" id="UP000017246">
    <property type="component" value="Unassembled WGS sequence"/>
</dbReference>
<evidence type="ECO:0000313" key="2">
    <source>
        <dbReference type="Proteomes" id="UP000017246"/>
    </source>
</evidence>
<dbReference type="OMA" id="RRIVECW"/>
<gene>
    <name evidence="1" type="ORF">EmuJ_000752200</name>
</gene>
<organism evidence="1 2">
    <name type="scientific">Echinococcus multilocularis</name>
    <name type="common">Fox tapeworm</name>
    <dbReference type="NCBI Taxonomy" id="6211"/>
    <lineage>
        <taxon>Eukaryota</taxon>
        <taxon>Metazoa</taxon>
        <taxon>Spiralia</taxon>
        <taxon>Lophotrochozoa</taxon>
        <taxon>Platyhelminthes</taxon>
        <taxon>Cestoda</taxon>
        <taxon>Eucestoda</taxon>
        <taxon>Cyclophyllidea</taxon>
        <taxon>Taeniidae</taxon>
        <taxon>Echinococcus</taxon>
    </lineage>
</organism>
<reference evidence="1" key="1">
    <citation type="journal article" date="2013" name="Nature">
        <title>The genomes of four tapeworm species reveal adaptations to parasitism.</title>
        <authorList>
            <person name="Tsai I.J."/>
            <person name="Zarowiecki M."/>
            <person name="Holroyd N."/>
            <person name="Garciarrubio A."/>
            <person name="Sanchez-Flores A."/>
            <person name="Brooks K.L."/>
            <person name="Tracey A."/>
            <person name="Bobes R.J."/>
            <person name="Fragoso G."/>
            <person name="Sciutto E."/>
            <person name="Aslett M."/>
            <person name="Beasley H."/>
            <person name="Bennett H.M."/>
            <person name="Cai J."/>
            <person name="Camicia F."/>
            <person name="Clark R."/>
            <person name="Cucher M."/>
            <person name="De Silva N."/>
            <person name="Day T.A."/>
            <person name="Deplazes P."/>
            <person name="Estrada K."/>
            <person name="Fernandez C."/>
            <person name="Holland P.W."/>
            <person name="Hou J."/>
            <person name="Hu S."/>
            <person name="Huckvale T."/>
            <person name="Hung S.S."/>
            <person name="Kamenetzky L."/>
            <person name="Keane J.A."/>
            <person name="Kiss F."/>
            <person name="Koziol U."/>
            <person name="Lambert O."/>
            <person name="Liu K."/>
            <person name="Luo X."/>
            <person name="Luo Y."/>
            <person name="Macchiaroli N."/>
            <person name="Nichol S."/>
            <person name="Paps J."/>
            <person name="Parkinson J."/>
            <person name="Pouchkina-Stantcheva N."/>
            <person name="Riddiford N."/>
            <person name="Rosenzvit M."/>
            <person name="Salinas G."/>
            <person name="Wasmuth J.D."/>
            <person name="Zamanian M."/>
            <person name="Zheng Y."/>
            <person name="Cai X."/>
            <person name="Soberon X."/>
            <person name="Olson P.D."/>
            <person name="Laclette J.P."/>
            <person name="Brehm K."/>
            <person name="Berriman M."/>
            <person name="Garciarrubio A."/>
            <person name="Bobes R.J."/>
            <person name="Fragoso G."/>
            <person name="Sanchez-Flores A."/>
            <person name="Estrada K."/>
            <person name="Cevallos M.A."/>
            <person name="Morett E."/>
            <person name="Gonzalez V."/>
            <person name="Portillo T."/>
            <person name="Ochoa-Leyva A."/>
            <person name="Jose M.V."/>
            <person name="Sciutto E."/>
            <person name="Landa A."/>
            <person name="Jimenez L."/>
            <person name="Valdes V."/>
            <person name="Carrero J.C."/>
            <person name="Larralde C."/>
            <person name="Morales-Montor J."/>
            <person name="Limon-Lason J."/>
            <person name="Soberon X."/>
            <person name="Laclette J.P."/>
        </authorList>
    </citation>
    <scope>NUCLEOTIDE SEQUENCE [LARGE SCALE GENOMIC DNA]</scope>
</reference>
<dbReference type="EMBL" id="LN902841">
    <property type="protein sequence ID" value="CDS39964.1"/>
    <property type="molecule type" value="Genomic_DNA"/>
</dbReference>
<evidence type="ECO:0000313" key="1">
    <source>
        <dbReference type="EMBL" id="CDS39964.1"/>
    </source>
</evidence>
<accession>A0A068Y663</accession>
<name>A0A068Y663_ECHMU</name>
<dbReference type="AlphaFoldDB" id="A0A068Y663"/>
<sequence>MSTSRELLAFVLDGKEGVAEHLDDTLLNRLEQALYCEDEHHAVWSNFHDVTFRKFMTSFEDNLGDTELSRGKLKIKFAIFWRMRNYCQPSDFEVVTRILSSFIMSKNCLMISILHTFYQKSLLEANLFQFSGEIFDSHLMTLRNLHRKSLNVNHRRSIILLFILLSLSGSKNRKGGDRFPNCIKSTNLSSYDVEFLVDLLTVLIKVSRLSNVYLNDCAKNIAKFLNKNSVVVSHKEELVYLSTLLAPYQPAILEDAMNDSHLLSKVGGYLRRLLTNEVFQDCPLHRFLVSSWYSQMEDLLNESKTYPLSKVLTPLSTCQKSPLLHSAFRDLLPPTFIDNLWNYSINLLLQNQFDNVFKNCWLLFNRYCHLQDDARKREQLQFLLAQICNQPHILADFSVLMDSVFSLYSNLPSITCTEGLGIFQQIYRLAHEECSRLKSSGGCLSYSFLLLRIYQSPFLNEAVASQLLKLQKLVSEQIAEEPSLIANETIIEMLRGFFITPLLEPQVCDIFSPQIFAQILDLVTSLQIAKASIGEEQIFPSTLKAVLLACLLRCLNCQAVVEHLRTTETFPLTMEMCADLGSVEWEEDPLIRRRIVECWDIFSKNAEERQNLPEKGNLLERLRPHFSLRAPVQIGHSVCPSCGECIHSLLEDIVLSNQTVGDLDCVGD</sequence>
<protein>
    <submittedName>
        <fullName evidence="1">Uncharacterized protein</fullName>
    </submittedName>
</protein>
<reference evidence="1" key="2">
    <citation type="submission" date="2015-11" db="EMBL/GenBank/DDBJ databases">
        <authorList>
            <person name="Zhang Y."/>
            <person name="Guo Z."/>
        </authorList>
    </citation>
    <scope>NUCLEOTIDE SEQUENCE</scope>
</reference>
<keyword evidence="2" id="KW-1185">Reference proteome</keyword>